<dbReference type="PANTHER" id="PTHR43022:SF1">
    <property type="entry name" value="PROTEIN SMF"/>
    <property type="match status" value="1"/>
</dbReference>
<dbReference type="InterPro" id="IPR057666">
    <property type="entry name" value="DrpA_SLOG"/>
</dbReference>
<reference evidence="3 4" key="1">
    <citation type="submission" date="2021-03" db="EMBL/GenBank/DDBJ databases">
        <title>Antimicrobial resistance genes in bacteria isolated from Japanese honey, and their potential for conferring macrolide and lincosamide resistance in the American foulbrood pathogen Paenibacillus larvae.</title>
        <authorList>
            <person name="Okamoto M."/>
            <person name="Kumagai M."/>
            <person name="Kanamori H."/>
            <person name="Takamatsu D."/>
        </authorList>
    </citation>
    <scope>NUCLEOTIDE SEQUENCE [LARGE SCALE GENOMIC DNA]</scope>
    <source>
        <strain evidence="3 4">J41TS12</strain>
    </source>
</reference>
<comment type="caution">
    <text evidence="3">The sequence shown here is derived from an EMBL/GenBank/DDBJ whole genome shotgun (WGS) entry which is preliminary data.</text>
</comment>
<keyword evidence="4" id="KW-1185">Reference proteome</keyword>
<accession>A0A920CGK1</accession>
<dbReference type="NCBIfam" id="TIGR00732">
    <property type="entry name" value="dprA"/>
    <property type="match status" value="1"/>
</dbReference>
<proteinExistence type="inferred from homology"/>
<evidence type="ECO:0000313" key="3">
    <source>
        <dbReference type="EMBL" id="GIO36174.1"/>
    </source>
</evidence>
<dbReference type="PANTHER" id="PTHR43022">
    <property type="entry name" value="PROTEIN SMF"/>
    <property type="match status" value="1"/>
</dbReference>
<feature type="domain" description="Smf/DprA SLOG" evidence="2">
    <location>
        <begin position="78"/>
        <end position="286"/>
    </location>
</feature>
<dbReference type="SUPFAM" id="SSF102405">
    <property type="entry name" value="MCP/YpsA-like"/>
    <property type="match status" value="1"/>
</dbReference>
<name>A0A920CGK1_9BACL</name>
<dbReference type="EMBL" id="BORR01000003">
    <property type="protein sequence ID" value="GIO36174.1"/>
    <property type="molecule type" value="Genomic_DNA"/>
</dbReference>
<dbReference type="GO" id="GO:0009294">
    <property type="term" value="P:DNA-mediated transformation"/>
    <property type="evidence" value="ECO:0007669"/>
    <property type="project" value="InterPro"/>
</dbReference>
<dbReference type="AlphaFoldDB" id="A0A920CGK1"/>
<dbReference type="Pfam" id="PF02481">
    <property type="entry name" value="DNA_processg_A"/>
    <property type="match status" value="1"/>
</dbReference>
<dbReference type="RefSeq" id="WP_212938528.1">
    <property type="nucleotide sequence ID" value="NZ_BORR01000003.1"/>
</dbReference>
<dbReference type="Proteomes" id="UP000681162">
    <property type="component" value="Unassembled WGS sequence"/>
</dbReference>
<evidence type="ECO:0000256" key="1">
    <source>
        <dbReference type="ARBA" id="ARBA00006525"/>
    </source>
</evidence>
<gene>
    <name evidence="3" type="ORF">J41TS12_10350</name>
</gene>
<evidence type="ECO:0000313" key="4">
    <source>
        <dbReference type="Proteomes" id="UP000681162"/>
    </source>
</evidence>
<dbReference type="InterPro" id="IPR003488">
    <property type="entry name" value="DprA"/>
</dbReference>
<comment type="similarity">
    <text evidence="1">Belongs to the DprA/Smf family.</text>
</comment>
<sequence>MDRRNMLIGLHECPGLGWKRIEGILRKGKQWTEACHFQAGDWMECGLESELALRLAEEFDEAWIETRLSLMERSGVQAITIFDPEYPVLMKETAKPPWVLYAIGDPELLNRVTIAMIGTRIPTAYGRRVAEDLTEALCNEGAVIVSGLARGIDGICHEAAIRSNGSTIAVLGTAIDTVYPSEHSGLYRMIAQRGLVLSEYPIGTKSHPGLFPQRNRIIAGISRGTVVIEADARSGSLITADQALEAGRDVFAVPGPITSPKSRGTLGLLKQGAKIVTGASDILEEYEQELMGRGTKGRPLLTINELTNEERKIYHMLEQEDFTFDRLREQTAWEFGHLHSVLLSLIMKKAVVQLPGSVYKII</sequence>
<organism evidence="3 4">
    <name type="scientific">Paenibacillus antibioticophila</name>
    <dbReference type="NCBI Taxonomy" id="1274374"/>
    <lineage>
        <taxon>Bacteria</taxon>
        <taxon>Bacillati</taxon>
        <taxon>Bacillota</taxon>
        <taxon>Bacilli</taxon>
        <taxon>Bacillales</taxon>
        <taxon>Paenibacillaceae</taxon>
        <taxon>Paenibacillus</taxon>
    </lineage>
</organism>
<dbReference type="Gene3D" id="3.40.50.450">
    <property type="match status" value="1"/>
</dbReference>
<evidence type="ECO:0000259" key="2">
    <source>
        <dbReference type="Pfam" id="PF02481"/>
    </source>
</evidence>
<protein>
    <submittedName>
        <fullName evidence="3">DNA processing protein DprA</fullName>
    </submittedName>
</protein>